<comment type="subcellular location">
    <subcellularLocation>
        <location evidence="1">Membrane</location>
    </subcellularLocation>
</comment>
<organism evidence="6 7">
    <name type="scientific">Dothidotthia symphoricarpi CBS 119687</name>
    <dbReference type="NCBI Taxonomy" id="1392245"/>
    <lineage>
        <taxon>Eukaryota</taxon>
        <taxon>Fungi</taxon>
        <taxon>Dikarya</taxon>
        <taxon>Ascomycota</taxon>
        <taxon>Pezizomycotina</taxon>
        <taxon>Dothideomycetes</taxon>
        <taxon>Pleosporomycetidae</taxon>
        <taxon>Pleosporales</taxon>
        <taxon>Dothidotthiaceae</taxon>
        <taxon>Dothidotthia</taxon>
    </lineage>
</organism>
<keyword evidence="4 5" id="KW-0472">Membrane</keyword>
<proteinExistence type="predicted"/>
<evidence type="ECO:0000256" key="5">
    <source>
        <dbReference type="SAM" id="Phobius"/>
    </source>
</evidence>
<dbReference type="Proteomes" id="UP000799771">
    <property type="component" value="Unassembled WGS sequence"/>
</dbReference>
<reference evidence="6" key="1">
    <citation type="journal article" date="2020" name="Stud. Mycol.">
        <title>101 Dothideomycetes genomes: a test case for predicting lifestyles and emergence of pathogens.</title>
        <authorList>
            <person name="Haridas S."/>
            <person name="Albert R."/>
            <person name="Binder M."/>
            <person name="Bloem J."/>
            <person name="Labutti K."/>
            <person name="Salamov A."/>
            <person name="Andreopoulos B."/>
            <person name="Baker S."/>
            <person name="Barry K."/>
            <person name="Bills G."/>
            <person name="Bluhm B."/>
            <person name="Cannon C."/>
            <person name="Castanera R."/>
            <person name="Culley D."/>
            <person name="Daum C."/>
            <person name="Ezra D."/>
            <person name="Gonzalez J."/>
            <person name="Henrissat B."/>
            <person name="Kuo A."/>
            <person name="Liang C."/>
            <person name="Lipzen A."/>
            <person name="Lutzoni F."/>
            <person name="Magnuson J."/>
            <person name="Mondo S."/>
            <person name="Nolan M."/>
            <person name="Ohm R."/>
            <person name="Pangilinan J."/>
            <person name="Park H.-J."/>
            <person name="Ramirez L."/>
            <person name="Alfaro M."/>
            <person name="Sun H."/>
            <person name="Tritt A."/>
            <person name="Yoshinaga Y."/>
            <person name="Zwiers L.-H."/>
            <person name="Turgeon B."/>
            <person name="Goodwin S."/>
            <person name="Spatafora J."/>
            <person name="Crous P."/>
            <person name="Grigoriev I."/>
        </authorList>
    </citation>
    <scope>NUCLEOTIDE SEQUENCE</scope>
    <source>
        <strain evidence="6">CBS 119687</strain>
    </source>
</reference>
<keyword evidence="7" id="KW-1185">Reference proteome</keyword>
<dbReference type="InterPro" id="IPR056552">
    <property type="entry name" value="Ribonucl_Kappa"/>
</dbReference>
<evidence type="ECO:0000256" key="4">
    <source>
        <dbReference type="ARBA" id="ARBA00023136"/>
    </source>
</evidence>
<feature type="transmembrane region" description="Helical" evidence="5">
    <location>
        <begin position="12"/>
        <end position="32"/>
    </location>
</feature>
<dbReference type="GeneID" id="54404288"/>
<evidence type="ECO:0000313" key="6">
    <source>
        <dbReference type="EMBL" id="KAF2128666.1"/>
    </source>
</evidence>
<keyword evidence="3 5" id="KW-1133">Transmembrane helix</keyword>
<evidence type="ECO:0000313" key="7">
    <source>
        <dbReference type="Proteomes" id="UP000799771"/>
    </source>
</evidence>
<gene>
    <name evidence="6" type="ORF">P153DRAFT_292808</name>
</gene>
<evidence type="ECO:0000256" key="1">
    <source>
        <dbReference type="ARBA" id="ARBA00004370"/>
    </source>
</evidence>
<accession>A0A6A6AAS3</accession>
<evidence type="ECO:0000256" key="2">
    <source>
        <dbReference type="ARBA" id="ARBA00022692"/>
    </source>
</evidence>
<name>A0A6A6AAS3_9PLEO</name>
<sequence>MVKPLVSAMNAWTCIVLSVFAIVILSVIGSLFKTSSNTMMGTDQDPEDGAGVAGAVFGAVAIYLGFFVFCGFQAFLHIRESRRGAISLS</sequence>
<dbReference type="GO" id="GO:0016020">
    <property type="term" value="C:membrane"/>
    <property type="evidence" value="ECO:0007669"/>
    <property type="project" value="UniProtKB-SubCell"/>
</dbReference>
<feature type="transmembrane region" description="Helical" evidence="5">
    <location>
        <begin position="52"/>
        <end position="76"/>
    </location>
</feature>
<dbReference type="OrthoDB" id="67317at2759"/>
<dbReference type="AlphaFoldDB" id="A0A6A6AAS3"/>
<dbReference type="RefSeq" id="XP_033523055.1">
    <property type="nucleotide sequence ID" value="XM_033663856.1"/>
</dbReference>
<keyword evidence="2 5" id="KW-0812">Transmembrane</keyword>
<protein>
    <submittedName>
        <fullName evidence="6">Uncharacterized protein</fullName>
    </submittedName>
</protein>
<evidence type="ECO:0000256" key="3">
    <source>
        <dbReference type="ARBA" id="ARBA00022989"/>
    </source>
</evidence>
<dbReference type="EMBL" id="ML977508">
    <property type="protein sequence ID" value="KAF2128666.1"/>
    <property type="molecule type" value="Genomic_DNA"/>
</dbReference>
<dbReference type="Pfam" id="PF23489">
    <property type="entry name" value="V-ATPase_su_f"/>
    <property type="match status" value="1"/>
</dbReference>